<organism evidence="2 3">
    <name type="scientific">Chlamydia ibidis 10-1398/6</name>
    <dbReference type="NCBI Taxonomy" id="1046581"/>
    <lineage>
        <taxon>Bacteria</taxon>
        <taxon>Pseudomonadati</taxon>
        <taxon>Chlamydiota</taxon>
        <taxon>Chlamydiia</taxon>
        <taxon>Chlamydiales</taxon>
        <taxon>Chlamydiaceae</taxon>
        <taxon>Chlamydia/Chlamydophila group</taxon>
        <taxon>Chlamydia</taxon>
    </lineage>
</organism>
<comment type="caution">
    <text evidence="2">The sequence shown here is derived from an EMBL/GenBank/DDBJ whole genome shotgun (WGS) entry which is preliminary data.</text>
</comment>
<dbReference type="Proteomes" id="UP000016064">
    <property type="component" value="Unassembled WGS sequence"/>
</dbReference>
<evidence type="ECO:0000313" key="3">
    <source>
        <dbReference type="Proteomes" id="UP000016064"/>
    </source>
</evidence>
<keyword evidence="1" id="KW-0472">Membrane</keyword>
<keyword evidence="1" id="KW-1133">Transmembrane helix</keyword>
<proteinExistence type="predicted"/>
<gene>
    <name evidence="2" type="ORF">H359_0256</name>
</gene>
<keyword evidence="1" id="KW-0812">Transmembrane</keyword>
<evidence type="ECO:0000313" key="2">
    <source>
        <dbReference type="EMBL" id="EQM63092.1"/>
    </source>
</evidence>
<feature type="transmembrane region" description="Helical" evidence="1">
    <location>
        <begin position="25"/>
        <end position="42"/>
    </location>
</feature>
<name>A0ABN0N0N7_9CHLA</name>
<protein>
    <submittedName>
        <fullName evidence="2">Uncharacterized protein</fullName>
    </submittedName>
</protein>
<accession>A0ABN0N0N7</accession>
<reference evidence="2 3" key="1">
    <citation type="submission" date="2013-07" db="EMBL/GenBank/DDBJ databases">
        <title>Isolation of a new Chlamydia species from the feral Sacred Ibis (Threskiornis aethiopicus): Chlamydia ibidis.</title>
        <authorList>
            <person name="Vorimore F."/>
            <person name="Hsia R.-C."/>
            <person name="Huot-Creasy H."/>
            <person name="Bastian S."/>
            <person name="Deruyter L."/>
            <person name="Passet A."/>
            <person name="Sachse K."/>
            <person name="Bavoil P."/>
            <person name="Myers G."/>
            <person name="Laroucau K."/>
        </authorList>
    </citation>
    <scope>NUCLEOTIDE SEQUENCE [LARGE SCALE GENOMIC DNA]</scope>
    <source>
        <strain evidence="2 3">10-1398/6</strain>
    </source>
</reference>
<sequence>MSVLLILLEGFIYINNIFKILKRDFICLFCYIVLFIFDYNITEYLL</sequence>
<dbReference type="EMBL" id="APJW01000001">
    <property type="protein sequence ID" value="EQM63092.1"/>
    <property type="molecule type" value="Genomic_DNA"/>
</dbReference>
<evidence type="ECO:0000256" key="1">
    <source>
        <dbReference type="SAM" id="Phobius"/>
    </source>
</evidence>
<keyword evidence="3" id="KW-1185">Reference proteome</keyword>